<keyword evidence="3" id="KW-0677">Repeat</keyword>
<accession>A0A4S9K7K2</accession>
<dbReference type="Proteomes" id="UP000306584">
    <property type="component" value="Unassembled WGS sequence"/>
</dbReference>
<dbReference type="InterPro" id="IPR032675">
    <property type="entry name" value="LRR_dom_sf"/>
</dbReference>
<keyword evidence="2" id="KW-0433">Leucine-rich repeat</keyword>
<keyword evidence="5" id="KW-0966">Cell projection</keyword>
<evidence type="ECO:0000256" key="1">
    <source>
        <dbReference type="ARBA" id="ARBA00004138"/>
    </source>
</evidence>
<dbReference type="AlphaFoldDB" id="A0A4S9K7K2"/>
<evidence type="ECO:0000313" key="8">
    <source>
        <dbReference type="Proteomes" id="UP000306584"/>
    </source>
</evidence>
<dbReference type="PROSITE" id="PS51450">
    <property type="entry name" value="LRR"/>
    <property type="match status" value="1"/>
</dbReference>
<dbReference type="Gene3D" id="3.80.10.10">
    <property type="entry name" value="Ribonuclease Inhibitor"/>
    <property type="match status" value="3"/>
</dbReference>
<proteinExistence type="predicted"/>
<dbReference type="PANTHER" id="PTHR45973">
    <property type="entry name" value="PROTEIN PHOSPHATASE 1 REGULATORY SUBUNIT SDS22-RELATED"/>
    <property type="match status" value="1"/>
</dbReference>
<evidence type="ECO:0000256" key="4">
    <source>
        <dbReference type="ARBA" id="ARBA00023069"/>
    </source>
</evidence>
<feature type="domain" description="CAP-Gly" evidence="6">
    <location>
        <begin position="23"/>
        <end position="69"/>
    </location>
</feature>
<dbReference type="PROSITE" id="PS50245">
    <property type="entry name" value="CAP_GLY_2"/>
    <property type="match status" value="1"/>
</dbReference>
<dbReference type="InterPro" id="IPR000938">
    <property type="entry name" value="CAP-Gly_domain"/>
</dbReference>
<comment type="caution">
    <text evidence="7">The sequence shown here is derived from an EMBL/GenBank/DDBJ whole genome shotgun (WGS) entry which is preliminary data.</text>
</comment>
<comment type="subcellular location">
    <subcellularLocation>
        <location evidence="1">Cell projection</location>
        <location evidence="1">Cilium</location>
    </subcellularLocation>
</comment>
<keyword evidence="4" id="KW-0969">Cilium</keyword>
<name>A0A4S9K7K2_AURPU</name>
<evidence type="ECO:0000256" key="5">
    <source>
        <dbReference type="ARBA" id="ARBA00023273"/>
    </source>
</evidence>
<sequence>MSAFYPGKRLSTKGERCTVRYVGEVKGKQGQWLGVEWDDPTRGKHSGTHEGYEYFKCRSSHPKAGSFLRPSATWDQSRTFLEALRTKYAAIETGDNAAAAQNAIRISGKEAEEVGFEKIARQQAQLHNLRIVVLDDLLVRAYDGTETTSDGLDHIQEICPNITDLDLGRNLFETLSEISDICDRLPKLKFLRLDANRLRDVAGRAESTVFASGLAQITSASLDHMLCTGEELETLLGRMPSIRDLSASSNQLGSLDDCGLPYTLTSLTLEDNNFTSLEDVKRLTKSSPLLKTLNLKNNQITSTFKDQQRTESFTLPETIVDVDLAYNNITSWGIINELASTIAGLKHLRIAHNPLFSSLRSADGKPMTSADGYMLTIARLPQLETLNYSKITDKERLNSESYYLSQIGRELSLAPKEKENEILCAHPRWKELCEEYGEPKIERQTESGIDPNSLAARLLECTIYSPAAAHLSTLPNEQNPLVVEIPKSCSIYKVHGVIGRRLGLEPTQLRLTLETGEKDRVDMATWNGVEAWDSDEEEAESVGEEWKEREEELVAGTRPLGTFVDGQKARIRVELKAGIGIRECRDL</sequence>
<evidence type="ECO:0000259" key="6">
    <source>
        <dbReference type="PROSITE" id="PS50245"/>
    </source>
</evidence>
<reference evidence="7 8" key="1">
    <citation type="submission" date="2018-10" db="EMBL/GenBank/DDBJ databases">
        <title>Fifty Aureobasidium pullulans genomes reveal a recombining polyextremotolerant generalist.</title>
        <authorList>
            <person name="Gostincar C."/>
            <person name="Turk M."/>
            <person name="Zajc J."/>
            <person name="Gunde-Cimerman N."/>
        </authorList>
    </citation>
    <scope>NUCLEOTIDE SEQUENCE [LARGE SCALE GENOMIC DNA]</scope>
    <source>
        <strain evidence="7 8">EXF-6604</strain>
    </source>
</reference>
<protein>
    <recommendedName>
        <fullName evidence="6">CAP-Gly domain-containing protein</fullName>
    </recommendedName>
</protein>
<dbReference type="Pfam" id="PF01302">
    <property type="entry name" value="CAP_GLY"/>
    <property type="match status" value="1"/>
</dbReference>
<dbReference type="InterPro" id="IPR050576">
    <property type="entry name" value="Cilia_flagella_integrity"/>
</dbReference>
<evidence type="ECO:0000256" key="2">
    <source>
        <dbReference type="ARBA" id="ARBA00022614"/>
    </source>
</evidence>
<dbReference type="PANTHER" id="PTHR45973:SF9">
    <property type="entry name" value="LEUCINE-RICH REPEAT-CONTAINING PROTEIN 46"/>
    <property type="match status" value="1"/>
</dbReference>
<dbReference type="SUPFAM" id="SSF74924">
    <property type="entry name" value="Cap-Gly domain"/>
    <property type="match status" value="1"/>
</dbReference>
<dbReference type="Gene3D" id="2.30.30.190">
    <property type="entry name" value="CAP Gly-rich-like domain"/>
    <property type="match status" value="1"/>
</dbReference>
<dbReference type="InterPro" id="IPR001611">
    <property type="entry name" value="Leu-rich_rpt"/>
</dbReference>
<dbReference type="EMBL" id="QZBD01000595">
    <property type="protein sequence ID" value="THY10729.1"/>
    <property type="molecule type" value="Genomic_DNA"/>
</dbReference>
<evidence type="ECO:0000256" key="3">
    <source>
        <dbReference type="ARBA" id="ARBA00022737"/>
    </source>
</evidence>
<dbReference type="SUPFAM" id="SSF52058">
    <property type="entry name" value="L domain-like"/>
    <property type="match status" value="1"/>
</dbReference>
<dbReference type="InterPro" id="IPR036859">
    <property type="entry name" value="CAP-Gly_dom_sf"/>
</dbReference>
<dbReference type="SMART" id="SM01052">
    <property type="entry name" value="CAP_GLY"/>
    <property type="match status" value="1"/>
</dbReference>
<dbReference type="PROSITE" id="PS00845">
    <property type="entry name" value="CAP_GLY_1"/>
    <property type="match status" value="1"/>
</dbReference>
<organism evidence="7 8">
    <name type="scientific">Aureobasidium pullulans</name>
    <name type="common">Black yeast</name>
    <name type="synonym">Pullularia pullulans</name>
    <dbReference type="NCBI Taxonomy" id="5580"/>
    <lineage>
        <taxon>Eukaryota</taxon>
        <taxon>Fungi</taxon>
        <taxon>Dikarya</taxon>
        <taxon>Ascomycota</taxon>
        <taxon>Pezizomycotina</taxon>
        <taxon>Dothideomycetes</taxon>
        <taxon>Dothideomycetidae</taxon>
        <taxon>Dothideales</taxon>
        <taxon>Saccotheciaceae</taxon>
        <taxon>Aureobasidium</taxon>
    </lineage>
</organism>
<evidence type="ECO:0000313" key="7">
    <source>
        <dbReference type="EMBL" id="THY10729.1"/>
    </source>
</evidence>
<gene>
    <name evidence="7" type="ORF">D6D01_09187</name>
</gene>